<dbReference type="EMBL" id="JACHHY010000001">
    <property type="protein sequence ID" value="MBB5016921.1"/>
    <property type="molecule type" value="Genomic_DNA"/>
</dbReference>
<evidence type="ECO:0000259" key="1">
    <source>
        <dbReference type="PROSITE" id="PS50887"/>
    </source>
</evidence>
<dbReference type="PROSITE" id="PS50887">
    <property type="entry name" value="GGDEF"/>
    <property type="match status" value="1"/>
</dbReference>
<comment type="caution">
    <text evidence="2">The sequence shown here is derived from an EMBL/GenBank/DDBJ whole genome shotgun (WGS) entry which is preliminary data.</text>
</comment>
<evidence type="ECO:0000313" key="3">
    <source>
        <dbReference type="Proteomes" id="UP000575898"/>
    </source>
</evidence>
<dbReference type="InterPro" id="IPR000160">
    <property type="entry name" value="GGDEF_dom"/>
</dbReference>
<sequence length="318" mass="35304">MSINRGTTALSTLILAGHNIAKPLADLLSQHGHQARYTEQLSLAHELAQQHLPDLILVAPDQQSANWPEALTHLRPSASYPQPLVVALTEPSLAPGELIQAGFDDILTLPVQTDLLLAKARWLQINHPRAARHNALVTDRQHGGLDPITGLPNRFLFDDRLSHAIYRARRDLFKLALMLLDLDDFKQIHERFGDDATELALREIGARLLTVLRKTDTVARIGHDKFAILLEQTDHQDDIAMLAKRLIDRINLPVDFAGVPITLGASIGIALFPLDGSEVEPLHKAVDLAMYKAKQSGKNTYAFISQRQEQEICMLNPS</sequence>
<gene>
    <name evidence="2" type="ORF">HNQ59_000183</name>
</gene>
<dbReference type="InterPro" id="IPR052163">
    <property type="entry name" value="DGC-Regulatory_Protein"/>
</dbReference>
<dbReference type="SUPFAM" id="SSF52172">
    <property type="entry name" value="CheY-like"/>
    <property type="match status" value="1"/>
</dbReference>
<feature type="domain" description="GGDEF" evidence="1">
    <location>
        <begin position="173"/>
        <end position="306"/>
    </location>
</feature>
<dbReference type="RefSeq" id="WP_184033872.1">
    <property type="nucleotide sequence ID" value="NZ_JACHHY010000001.1"/>
</dbReference>
<proteinExistence type="predicted"/>
<dbReference type="Gene3D" id="3.30.70.270">
    <property type="match status" value="1"/>
</dbReference>
<dbReference type="InterPro" id="IPR029787">
    <property type="entry name" value="Nucleotide_cyclase"/>
</dbReference>
<evidence type="ECO:0000313" key="2">
    <source>
        <dbReference type="EMBL" id="MBB5016921.1"/>
    </source>
</evidence>
<dbReference type="Proteomes" id="UP000575898">
    <property type="component" value="Unassembled WGS sequence"/>
</dbReference>
<dbReference type="PANTHER" id="PTHR46663">
    <property type="entry name" value="DIGUANYLATE CYCLASE DGCT-RELATED"/>
    <property type="match status" value="1"/>
</dbReference>
<dbReference type="SMART" id="SM00267">
    <property type="entry name" value="GGDEF"/>
    <property type="match status" value="1"/>
</dbReference>
<dbReference type="InterPro" id="IPR011006">
    <property type="entry name" value="CheY-like_superfamily"/>
</dbReference>
<dbReference type="Pfam" id="PF00990">
    <property type="entry name" value="GGDEF"/>
    <property type="match status" value="1"/>
</dbReference>
<accession>A0A840MNV0</accession>
<dbReference type="PANTHER" id="PTHR46663:SF3">
    <property type="entry name" value="SLL0267 PROTEIN"/>
    <property type="match status" value="1"/>
</dbReference>
<dbReference type="SUPFAM" id="SSF55073">
    <property type="entry name" value="Nucleotide cyclase"/>
    <property type="match status" value="1"/>
</dbReference>
<dbReference type="AlphaFoldDB" id="A0A840MNV0"/>
<protein>
    <submittedName>
        <fullName evidence="2">Diguanylate cyclase (GGDEF)-like protein</fullName>
    </submittedName>
</protein>
<keyword evidence="3" id="KW-1185">Reference proteome</keyword>
<reference evidence="2 3" key="1">
    <citation type="submission" date="2020-08" db="EMBL/GenBank/DDBJ databases">
        <title>Genomic Encyclopedia of Type Strains, Phase IV (KMG-IV): sequencing the most valuable type-strain genomes for metagenomic binning, comparative biology and taxonomic classification.</title>
        <authorList>
            <person name="Goeker M."/>
        </authorList>
    </citation>
    <scope>NUCLEOTIDE SEQUENCE [LARGE SCALE GENOMIC DNA]</scope>
    <source>
        <strain evidence="2 3">DSM 27165</strain>
    </source>
</reference>
<organism evidence="2 3">
    <name type="scientific">Chitinivorax tropicus</name>
    <dbReference type="NCBI Taxonomy" id="714531"/>
    <lineage>
        <taxon>Bacteria</taxon>
        <taxon>Pseudomonadati</taxon>
        <taxon>Pseudomonadota</taxon>
        <taxon>Betaproteobacteria</taxon>
        <taxon>Chitinivorax</taxon>
    </lineage>
</organism>
<dbReference type="Gene3D" id="3.40.50.2300">
    <property type="match status" value="1"/>
</dbReference>
<dbReference type="NCBIfam" id="TIGR00254">
    <property type="entry name" value="GGDEF"/>
    <property type="match status" value="1"/>
</dbReference>
<dbReference type="CDD" id="cd01949">
    <property type="entry name" value="GGDEF"/>
    <property type="match status" value="1"/>
</dbReference>
<name>A0A840MNV0_9PROT</name>
<dbReference type="InterPro" id="IPR043128">
    <property type="entry name" value="Rev_trsase/Diguanyl_cyclase"/>
</dbReference>